<dbReference type="AlphaFoldDB" id="A0A2N9ALL9"/>
<evidence type="ECO:0000313" key="1">
    <source>
        <dbReference type="EMBL" id="SOR28239.1"/>
    </source>
</evidence>
<proteinExistence type="predicted"/>
<protein>
    <recommendedName>
        <fullName evidence="3">Tyr recombinase domain-containing protein</fullName>
    </recommendedName>
</protein>
<accession>A0A2N9ALL9</accession>
<evidence type="ECO:0008006" key="3">
    <source>
        <dbReference type="Google" id="ProtNLM"/>
    </source>
</evidence>
<gene>
    <name evidence="1" type="ORF">TK0001_1637</name>
</gene>
<evidence type="ECO:0000313" key="2">
    <source>
        <dbReference type="Proteomes" id="UP000233769"/>
    </source>
</evidence>
<dbReference type="GO" id="GO:0003677">
    <property type="term" value="F:DNA binding"/>
    <property type="evidence" value="ECO:0007669"/>
    <property type="project" value="InterPro"/>
</dbReference>
<dbReference type="Proteomes" id="UP000233769">
    <property type="component" value="Chromosome tk0001"/>
</dbReference>
<sequence length="206" mass="23451">MATNDWAVACVQLHEVTWTLGVYALVRTGTRSGLICNASFAREVGKAWKELKTETTVEERIETWTIDGEVFERRVQVPVIKRVAIFHRKAIAKEAKKNKQARMPDCLVNQLWRWHHKLGQRYVVEWQDKPVGSKKRSVANLCYDLGFGDDVVRHTAVTWGMQAGTDIRELAGFIGMTVEKRYGHHSDAYMKGARKALGGRRLKQAA</sequence>
<dbReference type="EMBL" id="LT962688">
    <property type="protein sequence ID" value="SOR28239.1"/>
    <property type="molecule type" value="Genomic_DNA"/>
</dbReference>
<reference evidence="2" key="1">
    <citation type="submission" date="2017-10" db="EMBL/GenBank/DDBJ databases">
        <authorList>
            <person name="Regsiter A."/>
            <person name="William W."/>
        </authorList>
    </citation>
    <scope>NUCLEOTIDE SEQUENCE [LARGE SCALE GENOMIC DNA]</scope>
</reference>
<dbReference type="SUPFAM" id="SSF56349">
    <property type="entry name" value="DNA breaking-rejoining enzymes"/>
    <property type="match status" value="1"/>
</dbReference>
<name>A0A2N9ALL9_METEX</name>
<organism evidence="1 2">
    <name type="scientific">Methylorubrum extorquens</name>
    <name type="common">Methylobacterium dichloromethanicum</name>
    <name type="synonym">Methylobacterium extorquens</name>
    <dbReference type="NCBI Taxonomy" id="408"/>
    <lineage>
        <taxon>Bacteria</taxon>
        <taxon>Pseudomonadati</taxon>
        <taxon>Pseudomonadota</taxon>
        <taxon>Alphaproteobacteria</taxon>
        <taxon>Hyphomicrobiales</taxon>
        <taxon>Methylobacteriaceae</taxon>
        <taxon>Methylorubrum</taxon>
    </lineage>
</organism>
<dbReference type="InterPro" id="IPR011010">
    <property type="entry name" value="DNA_brk_join_enz"/>
</dbReference>